<organism evidence="1 2">
    <name type="scientific">Streptomyces flavotricini</name>
    <dbReference type="NCBI Taxonomy" id="66888"/>
    <lineage>
        <taxon>Bacteria</taxon>
        <taxon>Bacillati</taxon>
        <taxon>Actinomycetota</taxon>
        <taxon>Actinomycetes</taxon>
        <taxon>Kitasatosporales</taxon>
        <taxon>Streptomycetaceae</taxon>
        <taxon>Streptomyces</taxon>
    </lineage>
</organism>
<accession>A0ABS8E924</accession>
<comment type="caution">
    <text evidence="1">The sequence shown here is derived from an EMBL/GenBank/DDBJ whole genome shotgun (WGS) entry which is preliminary data.</text>
</comment>
<dbReference type="Proteomes" id="UP001520654">
    <property type="component" value="Unassembled WGS sequence"/>
</dbReference>
<gene>
    <name evidence="1" type="ORF">K7B10_18540</name>
</gene>
<dbReference type="RefSeq" id="WP_229337308.1">
    <property type="nucleotide sequence ID" value="NZ_JAINUL010000001.1"/>
</dbReference>
<sequence length="108" mass="11420">MTPATLRERTLELAKDLDTGDWAPTDLERSIANRLLTAAHPVGCITEHAVRDAVWEGSEPLARVNDGRLSLLLAEITYSLTGNGRDAAGLASAQALLASVNRRGQGGA</sequence>
<protein>
    <submittedName>
        <fullName evidence="1">Uncharacterized protein</fullName>
    </submittedName>
</protein>
<name>A0ABS8E924_9ACTN</name>
<evidence type="ECO:0000313" key="1">
    <source>
        <dbReference type="EMBL" id="MCC0096749.1"/>
    </source>
</evidence>
<evidence type="ECO:0000313" key="2">
    <source>
        <dbReference type="Proteomes" id="UP001520654"/>
    </source>
</evidence>
<reference evidence="1 2" key="1">
    <citation type="submission" date="2021-08" db="EMBL/GenBank/DDBJ databases">
        <title>Genomic Architecture of Streptomyces flavotricini NGL1 and Streptomyces erythrochromogenes HMS4 With Differential Plant Beneficial attributes and laccase production capabilities.</title>
        <authorList>
            <person name="Salwan R."/>
            <person name="Kaur R."/>
            <person name="Sharma V."/>
        </authorList>
    </citation>
    <scope>NUCLEOTIDE SEQUENCE [LARGE SCALE GENOMIC DNA]</scope>
    <source>
        <strain evidence="1 2">NGL1</strain>
    </source>
</reference>
<keyword evidence="2" id="KW-1185">Reference proteome</keyword>
<dbReference type="EMBL" id="JAINUL010000001">
    <property type="protein sequence ID" value="MCC0096749.1"/>
    <property type="molecule type" value="Genomic_DNA"/>
</dbReference>
<proteinExistence type="predicted"/>